<name>A0A3P6R3Y6_CYLGO</name>
<feature type="compositionally biased region" description="Basic and acidic residues" evidence="1">
    <location>
        <begin position="33"/>
        <end position="50"/>
    </location>
</feature>
<evidence type="ECO:0000313" key="3">
    <source>
        <dbReference type="Proteomes" id="UP000271889"/>
    </source>
</evidence>
<dbReference type="EMBL" id="UYRV01010787">
    <property type="protein sequence ID" value="VDK57672.1"/>
    <property type="molecule type" value="Genomic_DNA"/>
</dbReference>
<dbReference type="AlphaFoldDB" id="A0A3P6R3Y6"/>
<protein>
    <submittedName>
        <fullName evidence="2">Uncharacterized protein</fullName>
    </submittedName>
</protein>
<evidence type="ECO:0000313" key="2">
    <source>
        <dbReference type="EMBL" id="VDK57672.1"/>
    </source>
</evidence>
<feature type="region of interest" description="Disordered" evidence="1">
    <location>
        <begin position="121"/>
        <end position="143"/>
    </location>
</feature>
<feature type="compositionally biased region" description="Basic and acidic residues" evidence="1">
    <location>
        <begin position="1"/>
        <end position="10"/>
    </location>
</feature>
<feature type="compositionally biased region" description="Basic and acidic residues" evidence="1">
    <location>
        <begin position="61"/>
        <end position="79"/>
    </location>
</feature>
<feature type="region of interest" description="Disordered" evidence="1">
    <location>
        <begin position="1"/>
        <end position="103"/>
    </location>
</feature>
<keyword evidence="3" id="KW-1185">Reference proteome</keyword>
<gene>
    <name evidence="2" type="ORF">CGOC_LOCUS4071</name>
</gene>
<evidence type="ECO:0000256" key="1">
    <source>
        <dbReference type="SAM" id="MobiDB-lite"/>
    </source>
</evidence>
<reference evidence="2 3" key="1">
    <citation type="submission" date="2018-11" db="EMBL/GenBank/DDBJ databases">
        <authorList>
            <consortium name="Pathogen Informatics"/>
        </authorList>
    </citation>
    <scope>NUCLEOTIDE SEQUENCE [LARGE SCALE GENOMIC DNA]</scope>
</reference>
<organism evidence="2 3">
    <name type="scientific">Cylicostephanus goldi</name>
    <name type="common">Nematode worm</name>
    <dbReference type="NCBI Taxonomy" id="71465"/>
    <lineage>
        <taxon>Eukaryota</taxon>
        <taxon>Metazoa</taxon>
        <taxon>Ecdysozoa</taxon>
        <taxon>Nematoda</taxon>
        <taxon>Chromadorea</taxon>
        <taxon>Rhabditida</taxon>
        <taxon>Rhabditina</taxon>
        <taxon>Rhabditomorpha</taxon>
        <taxon>Strongyloidea</taxon>
        <taxon>Strongylidae</taxon>
        <taxon>Cylicostephanus</taxon>
    </lineage>
</organism>
<accession>A0A3P6R3Y6</accession>
<dbReference type="Proteomes" id="UP000271889">
    <property type="component" value="Unassembled WGS sequence"/>
</dbReference>
<sequence length="143" mass="16113">MRKERRDLNRSPKRIHRGPAPVARSYSAPSSSKDLHRVDHARSSDTRMSMEGKASQHAKIKPKEDVQRSKNNEAKKCENQRPPPPRPPLPEKRTQTPSTSSFMDFGVQCDLTEVCPPAKRLREDELESSGNTTFPAVNANPPM</sequence>
<proteinExistence type="predicted"/>